<evidence type="ECO:0000256" key="5">
    <source>
        <dbReference type="ARBA" id="ARBA00022679"/>
    </source>
</evidence>
<dbReference type="EMBL" id="LSRX01000891">
    <property type="protein sequence ID" value="OLP86945.1"/>
    <property type="molecule type" value="Genomic_DNA"/>
</dbReference>
<evidence type="ECO:0000256" key="6">
    <source>
        <dbReference type="ARBA" id="ARBA00022691"/>
    </source>
</evidence>
<evidence type="ECO:0000259" key="9">
    <source>
        <dbReference type="PROSITE" id="PS50280"/>
    </source>
</evidence>
<dbReference type="AlphaFoldDB" id="A0A1Q9CVM0"/>
<dbReference type="PROSITE" id="PS50280">
    <property type="entry name" value="SET"/>
    <property type="match status" value="1"/>
</dbReference>
<dbReference type="OrthoDB" id="422362at2759"/>
<feature type="transmembrane region" description="Helical" evidence="8">
    <location>
        <begin position="253"/>
        <end position="277"/>
    </location>
</feature>
<sequence length="857" mass="90971">MGWMQKICSRSCGLLIPLVTCSSAMRADRLDLDSLDHPGPTKGGNTAVAVPMVVIISSVVLAFEVLVLMHSVTIRGVSSSWAYQLLGAGVALVAAMQYSFVIPMSYDLSRSAGGGAAASGFFIGSNGIGLMVGICFSRLAWHVMSPSQIHAAIVLPVIANAGLGVALASLLASGTPTQLELLGLRIAMGLFEGAGQMIQFLVRQKTPAHEQVRAAVLEYSAYALGMGLGPLLSSKFGAEPGMGYKTPSQPSTAAVSAVSAAVAFLGVCMAAVLVLAIPSSPKDFGRENASEAGAQDAAFHRGNRAAVVFLCLVLFSLCFGVASSVEATTALLLEVDGGWGYHAIGRGIGAVLAGTAVTGAGLMAIQESGLVDDAVATWIMLMVAAAGAVLLLRTHGMSAALAADFLIYPALVCVASVGEGTAIEASSPMSVFSQPNILVMSSLADAAARTFFTPLGRYIFDEGGRTGYAYMLLMIVAVIALADVLIRLLRGMASSEISYGYDKLHVKLGAQGQAEKGPDFIKVFDVPLIEKVEVRDKDCGKGLVATQPIRQGELIFRAKFHILPDLPGKVLLQYGSVEYVLDVFVHASLLRPNIREMGEVDSFTNHSCEPNIFYTSTQFWNESIGDYGVYALKNISPGTELTADYELFDIDLQTVGMDLSPCKCGSSTCRGSIRGCKYWPLEVILRRLAEVEPIPRAYLLEQHPTVQFLDFGKSTGLGAAPSELEKRRWPITAACDFEPGAVICEGKSCVVDCHICHMVVNFPVQLGPECWLPRTVVFAKEDLLKASAPVNGVGGQREERRFFGLDLAADGQEADAEIRMISPTEGHEATETFQVRSRVQIRAGQAFTCSAPCLHIS</sequence>
<feature type="domain" description="Post-SET" evidence="10">
    <location>
        <begin position="658"/>
        <end position="674"/>
    </location>
</feature>
<dbReference type="InterPro" id="IPR046341">
    <property type="entry name" value="SET_dom_sf"/>
</dbReference>
<reference evidence="11 12" key="1">
    <citation type="submission" date="2016-02" db="EMBL/GenBank/DDBJ databases">
        <title>Genome analysis of coral dinoflagellate symbionts highlights evolutionary adaptations to a symbiotic lifestyle.</title>
        <authorList>
            <person name="Aranda M."/>
            <person name="Li Y."/>
            <person name="Liew Y.J."/>
            <person name="Baumgarten S."/>
            <person name="Simakov O."/>
            <person name="Wilson M."/>
            <person name="Piel J."/>
            <person name="Ashoor H."/>
            <person name="Bougouffa S."/>
            <person name="Bajic V.B."/>
            <person name="Ryu T."/>
            <person name="Ravasi T."/>
            <person name="Bayer T."/>
            <person name="Micklem G."/>
            <person name="Kim H."/>
            <person name="Bhak J."/>
            <person name="Lajeunesse T.C."/>
            <person name="Voolstra C.R."/>
        </authorList>
    </citation>
    <scope>NUCLEOTIDE SEQUENCE [LARGE SCALE GENOMIC DNA]</scope>
    <source>
        <strain evidence="11 12">CCMP2467</strain>
    </source>
</reference>
<feature type="transmembrane region" description="Helical" evidence="8">
    <location>
        <begin position="50"/>
        <end position="69"/>
    </location>
</feature>
<feature type="transmembrane region" description="Helical" evidence="8">
    <location>
        <begin position="343"/>
        <end position="363"/>
    </location>
</feature>
<evidence type="ECO:0000256" key="4">
    <source>
        <dbReference type="ARBA" id="ARBA00022603"/>
    </source>
</evidence>
<dbReference type="PROSITE" id="PS50868">
    <property type="entry name" value="POST_SET"/>
    <property type="match status" value="1"/>
</dbReference>
<dbReference type="PANTHER" id="PTHR22884">
    <property type="entry name" value="SET DOMAIN PROTEINS"/>
    <property type="match status" value="1"/>
</dbReference>
<dbReference type="CDD" id="cd06174">
    <property type="entry name" value="MFS"/>
    <property type="match status" value="1"/>
</dbReference>
<feature type="transmembrane region" description="Helical" evidence="8">
    <location>
        <begin position="121"/>
        <end position="141"/>
    </location>
</feature>
<dbReference type="InterPro" id="IPR003616">
    <property type="entry name" value="Post-SET_dom"/>
</dbReference>
<keyword evidence="8" id="KW-0472">Membrane</keyword>
<evidence type="ECO:0000313" key="12">
    <source>
        <dbReference type="Proteomes" id="UP000186817"/>
    </source>
</evidence>
<evidence type="ECO:0000259" key="10">
    <source>
        <dbReference type="PROSITE" id="PS50868"/>
    </source>
</evidence>
<gene>
    <name evidence="11" type="primary">Ash1l</name>
    <name evidence="11" type="ORF">AK812_SmicGene31890</name>
</gene>
<evidence type="ECO:0000313" key="11">
    <source>
        <dbReference type="EMBL" id="OLP86945.1"/>
    </source>
</evidence>
<feature type="transmembrane region" description="Helical" evidence="8">
    <location>
        <begin position="153"/>
        <end position="172"/>
    </location>
</feature>
<keyword evidence="12" id="KW-1185">Reference proteome</keyword>
<keyword evidence="3" id="KW-0158">Chromosome</keyword>
<dbReference type="InterPro" id="IPR001214">
    <property type="entry name" value="SET_dom"/>
</dbReference>
<evidence type="ECO:0000256" key="3">
    <source>
        <dbReference type="ARBA" id="ARBA00022454"/>
    </source>
</evidence>
<dbReference type="SUPFAM" id="SSF103473">
    <property type="entry name" value="MFS general substrate transporter"/>
    <property type="match status" value="1"/>
</dbReference>
<keyword evidence="5 11" id="KW-0808">Transferase</keyword>
<protein>
    <submittedName>
        <fullName evidence="11">Histone-lysine N-methyltransferase ASH1L</fullName>
    </submittedName>
</protein>
<evidence type="ECO:0000256" key="1">
    <source>
        <dbReference type="ARBA" id="ARBA00004123"/>
    </source>
</evidence>
<comment type="caution">
    <text evidence="11">The sequence shown here is derived from an EMBL/GenBank/DDBJ whole genome shotgun (WGS) entry which is preliminary data.</text>
</comment>
<feature type="transmembrane region" description="Helical" evidence="8">
    <location>
        <begin position="305"/>
        <end position="323"/>
    </location>
</feature>
<evidence type="ECO:0000256" key="7">
    <source>
        <dbReference type="ARBA" id="ARBA00023242"/>
    </source>
</evidence>
<comment type="subcellular location">
    <subcellularLocation>
        <location evidence="2">Chromosome</location>
    </subcellularLocation>
    <subcellularLocation>
        <location evidence="1">Nucleus</location>
    </subcellularLocation>
</comment>
<dbReference type="GO" id="GO:0005634">
    <property type="term" value="C:nucleus"/>
    <property type="evidence" value="ECO:0007669"/>
    <property type="project" value="UniProtKB-SubCell"/>
</dbReference>
<dbReference type="Gene3D" id="2.170.270.10">
    <property type="entry name" value="SET domain"/>
    <property type="match status" value="1"/>
</dbReference>
<feature type="transmembrane region" description="Helical" evidence="8">
    <location>
        <begin position="375"/>
        <end position="393"/>
    </location>
</feature>
<dbReference type="SMART" id="SM00317">
    <property type="entry name" value="SET"/>
    <property type="match status" value="1"/>
</dbReference>
<feature type="transmembrane region" description="Helical" evidence="8">
    <location>
        <begin position="468"/>
        <end position="489"/>
    </location>
</feature>
<dbReference type="Proteomes" id="UP000186817">
    <property type="component" value="Unassembled WGS sequence"/>
</dbReference>
<dbReference type="InterPro" id="IPR050777">
    <property type="entry name" value="SET2_Histone-Lys_MeTrsfase"/>
</dbReference>
<dbReference type="SUPFAM" id="SSF82199">
    <property type="entry name" value="SET domain"/>
    <property type="match status" value="1"/>
</dbReference>
<keyword evidence="8" id="KW-1133">Transmembrane helix</keyword>
<dbReference type="Pfam" id="PF00856">
    <property type="entry name" value="SET"/>
    <property type="match status" value="1"/>
</dbReference>
<dbReference type="GO" id="GO:0005694">
    <property type="term" value="C:chromosome"/>
    <property type="evidence" value="ECO:0007669"/>
    <property type="project" value="UniProtKB-SubCell"/>
</dbReference>
<accession>A0A1Q9CVM0</accession>
<dbReference type="GO" id="GO:0008168">
    <property type="term" value="F:methyltransferase activity"/>
    <property type="evidence" value="ECO:0007669"/>
    <property type="project" value="UniProtKB-KW"/>
</dbReference>
<keyword evidence="6" id="KW-0949">S-adenosyl-L-methionine</keyword>
<organism evidence="11 12">
    <name type="scientific">Symbiodinium microadriaticum</name>
    <name type="common">Dinoflagellate</name>
    <name type="synonym">Zooxanthella microadriatica</name>
    <dbReference type="NCBI Taxonomy" id="2951"/>
    <lineage>
        <taxon>Eukaryota</taxon>
        <taxon>Sar</taxon>
        <taxon>Alveolata</taxon>
        <taxon>Dinophyceae</taxon>
        <taxon>Suessiales</taxon>
        <taxon>Symbiodiniaceae</taxon>
        <taxon>Symbiodinium</taxon>
    </lineage>
</organism>
<evidence type="ECO:0000256" key="2">
    <source>
        <dbReference type="ARBA" id="ARBA00004286"/>
    </source>
</evidence>
<feature type="transmembrane region" description="Helical" evidence="8">
    <location>
        <begin position="81"/>
        <end position="101"/>
    </location>
</feature>
<feature type="transmembrane region" description="Helical" evidence="8">
    <location>
        <begin position="184"/>
        <end position="202"/>
    </location>
</feature>
<keyword evidence="4 11" id="KW-0489">Methyltransferase</keyword>
<dbReference type="Gene3D" id="1.20.1250.20">
    <property type="entry name" value="MFS general substrate transporter like domains"/>
    <property type="match status" value="1"/>
</dbReference>
<dbReference type="InterPro" id="IPR036259">
    <property type="entry name" value="MFS_trans_sf"/>
</dbReference>
<name>A0A1Q9CVM0_SYMMI</name>
<proteinExistence type="predicted"/>
<evidence type="ECO:0000256" key="8">
    <source>
        <dbReference type="SAM" id="Phobius"/>
    </source>
</evidence>
<keyword evidence="7" id="KW-0539">Nucleus</keyword>
<feature type="domain" description="SET" evidence="9">
    <location>
        <begin position="519"/>
        <end position="646"/>
    </location>
</feature>
<dbReference type="GO" id="GO:0032259">
    <property type="term" value="P:methylation"/>
    <property type="evidence" value="ECO:0007669"/>
    <property type="project" value="UniProtKB-KW"/>
</dbReference>
<keyword evidence="8" id="KW-0812">Transmembrane</keyword>